<dbReference type="InterPro" id="IPR036388">
    <property type="entry name" value="WH-like_DNA-bd_sf"/>
</dbReference>
<evidence type="ECO:0000313" key="10">
    <source>
        <dbReference type="Proteomes" id="UP001222800"/>
    </source>
</evidence>
<evidence type="ECO:0000256" key="6">
    <source>
        <dbReference type="ARBA" id="ARBA00047188"/>
    </source>
</evidence>
<keyword evidence="3" id="KW-0238">DNA-binding</keyword>
<keyword evidence="4" id="KW-0804">Transcription</keyword>
<evidence type="ECO:0000256" key="4">
    <source>
        <dbReference type="ARBA" id="ARBA00023163"/>
    </source>
</evidence>
<comment type="subcellular location">
    <subcellularLocation>
        <location evidence="1">Cytoplasm</location>
    </subcellularLocation>
</comment>
<dbReference type="SMART" id="SM00347">
    <property type="entry name" value="HTH_MARR"/>
    <property type="match status" value="1"/>
</dbReference>
<proteinExistence type="inferred from homology"/>
<evidence type="ECO:0000259" key="8">
    <source>
        <dbReference type="PROSITE" id="PS50995"/>
    </source>
</evidence>
<evidence type="ECO:0000256" key="7">
    <source>
        <dbReference type="ARBA" id="ARBA00047207"/>
    </source>
</evidence>
<dbReference type="PRINTS" id="PR00598">
    <property type="entry name" value="HTHMARR"/>
</dbReference>
<feature type="domain" description="HTH marR-type" evidence="8">
    <location>
        <begin position="12"/>
        <end position="147"/>
    </location>
</feature>
<dbReference type="RefSeq" id="WP_277730799.1">
    <property type="nucleotide sequence ID" value="NZ_CP120733.1"/>
</dbReference>
<evidence type="ECO:0000256" key="5">
    <source>
        <dbReference type="ARBA" id="ARBA00046337"/>
    </source>
</evidence>
<organism evidence="9 10">
    <name type="scientific">Tepidibacter hydrothermalis</name>
    <dbReference type="NCBI Taxonomy" id="3036126"/>
    <lineage>
        <taxon>Bacteria</taxon>
        <taxon>Bacillati</taxon>
        <taxon>Bacillota</taxon>
        <taxon>Clostridia</taxon>
        <taxon>Peptostreptococcales</taxon>
        <taxon>Peptostreptococcaceae</taxon>
        <taxon>Tepidibacter</taxon>
    </lineage>
</organism>
<dbReference type="InterPro" id="IPR036390">
    <property type="entry name" value="WH_DNA-bd_sf"/>
</dbReference>
<dbReference type="Pfam" id="PF22381">
    <property type="entry name" value="Staph_reg_Sar_Rot"/>
    <property type="match status" value="1"/>
</dbReference>
<evidence type="ECO:0000256" key="2">
    <source>
        <dbReference type="ARBA" id="ARBA00023015"/>
    </source>
</evidence>
<sequence length="150" mass="17348">MKINRYNYGEENNINLKLIVAIRRTLIEDERNLSARLSEYGITLSQFSVLEPLYHLGPMNINSIIEKTLSTSGNMTVVIRNLEKGGYVTKKRDSEDGRVFIVSISQKGYDLIDNIFPEHVKEMRRFFSGLSFEEKKVLLQLLKKVTGYQK</sequence>
<dbReference type="Proteomes" id="UP001222800">
    <property type="component" value="Chromosome"/>
</dbReference>
<keyword evidence="10" id="KW-1185">Reference proteome</keyword>
<accession>A0ABY8E7L7</accession>
<dbReference type="EMBL" id="CP120733">
    <property type="protein sequence ID" value="WFD08882.1"/>
    <property type="molecule type" value="Genomic_DNA"/>
</dbReference>
<dbReference type="PANTHER" id="PTHR42756:SF1">
    <property type="entry name" value="TRANSCRIPTIONAL REPRESSOR OF EMRAB OPERON"/>
    <property type="match status" value="1"/>
</dbReference>
<reference evidence="9 10" key="1">
    <citation type="submission" date="2023-03" db="EMBL/GenBank/DDBJ databases">
        <title>Complete genome sequence of Tepidibacter sp. SWIR-1, isolated from a deep-sea hydrothermal vent.</title>
        <authorList>
            <person name="Li X."/>
        </authorList>
    </citation>
    <scope>NUCLEOTIDE SEQUENCE [LARGE SCALE GENOMIC DNA]</scope>
    <source>
        <strain evidence="9 10">SWIR-1</strain>
    </source>
</reference>
<protein>
    <recommendedName>
        <fullName evidence="6">HTH-type transcriptional regulator SarZ</fullName>
    </recommendedName>
    <alternativeName>
        <fullName evidence="7">Staphylococcal accessory regulator Z</fullName>
    </alternativeName>
</protein>
<dbReference type="InterPro" id="IPR000835">
    <property type="entry name" value="HTH_MarR-typ"/>
</dbReference>
<dbReference type="PANTHER" id="PTHR42756">
    <property type="entry name" value="TRANSCRIPTIONAL REGULATOR, MARR"/>
    <property type="match status" value="1"/>
</dbReference>
<dbReference type="InterPro" id="IPR055166">
    <property type="entry name" value="Transc_reg_Sar_Rot_HTH"/>
</dbReference>
<keyword evidence="2" id="KW-0805">Transcription regulation</keyword>
<dbReference type="PROSITE" id="PS50995">
    <property type="entry name" value="HTH_MARR_2"/>
    <property type="match status" value="1"/>
</dbReference>
<name>A0ABY8E7L7_9FIRM</name>
<dbReference type="Gene3D" id="1.10.10.10">
    <property type="entry name" value="Winged helix-like DNA-binding domain superfamily/Winged helix DNA-binding domain"/>
    <property type="match status" value="1"/>
</dbReference>
<dbReference type="SUPFAM" id="SSF46785">
    <property type="entry name" value="Winged helix' DNA-binding domain"/>
    <property type="match status" value="1"/>
</dbReference>
<evidence type="ECO:0000313" key="9">
    <source>
        <dbReference type="EMBL" id="WFD08882.1"/>
    </source>
</evidence>
<evidence type="ECO:0000256" key="1">
    <source>
        <dbReference type="ARBA" id="ARBA00004496"/>
    </source>
</evidence>
<gene>
    <name evidence="9" type="ORF">P4S50_10820</name>
</gene>
<comment type="similarity">
    <text evidence="5">Belongs to the SarZ family.</text>
</comment>
<evidence type="ECO:0000256" key="3">
    <source>
        <dbReference type="ARBA" id="ARBA00023125"/>
    </source>
</evidence>